<protein>
    <submittedName>
        <fullName evidence="1">Uncharacterized protein</fullName>
    </submittedName>
</protein>
<dbReference type="Proteomes" id="UP000681315">
    <property type="component" value="Unassembled WGS sequence"/>
</dbReference>
<evidence type="ECO:0000313" key="2">
    <source>
        <dbReference type="Proteomes" id="UP000681315"/>
    </source>
</evidence>
<dbReference type="RefSeq" id="WP_208235147.1">
    <property type="nucleotide sequence ID" value="NZ_JAGEVG010000027.1"/>
</dbReference>
<keyword evidence="2" id="KW-1185">Reference proteome</keyword>
<organism evidence="1 2">
    <name type="scientific">Gelidibacter pelagius</name>
    <dbReference type="NCBI Taxonomy" id="2819985"/>
    <lineage>
        <taxon>Bacteria</taxon>
        <taxon>Pseudomonadati</taxon>
        <taxon>Bacteroidota</taxon>
        <taxon>Flavobacteriia</taxon>
        <taxon>Flavobacteriales</taxon>
        <taxon>Flavobacteriaceae</taxon>
        <taxon>Gelidibacter</taxon>
    </lineage>
</organism>
<accession>A0ABS3SWB9</accession>
<reference evidence="1 2" key="1">
    <citation type="submission" date="2021-03" db="EMBL/GenBank/DDBJ databases">
        <title>Gelidibacter sp. nov., isolated from costal sediment.</title>
        <authorList>
            <person name="Lun K.-Y."/>
        </authorList>
    </citation>
    <scope>NUCLEOTIDE SEQUENCE [LARGE SCALE GENOMIC DNA]</scope>
    <source>
        <strain evidence="1 2">DF109</strain>
    </source>
</reference>
<dbReference type="EMBL" id="JAGEVG010000027">
    <property type="protein sequence ID" value="MBO3100040.1"/>
    <property type="molecule type" value="Genomic_DNA"/>
</dbReference>
<proteinExistence type="predicted"/>
<name>A0ABS3SWB9_9FLAO</name>
<comment type="caution">
    <text evidence="1">The sequence shown here is derived from an EMBL/GenBank/DDBJ whole genome shotgun (WGS) entry which is preliminary data.</text>
</comment>
<gene>
    <name evidence="1" type="ORF">J4051_17340</name>
</gene>
<evidence type="ECO:0000313" key="1">
    <source>
        <dbReference type="EMBL" id="MBO3100040.1"/>
    </source>
</evidence>
<sequence length="222" mass="25765">MEISEVDLKKIAKECFENVFRTDTEHPGFAHIDLGKDIDSSELRSIMVALKNELSHHTSKAFNKKLAYHWLVRFDQQVNTPYHVDNAGDQSFLMLGYEPSNIKSELYLADYYKFAQESDDAPKEYLENFSPVFKDDERLLSSFITKIEPFKKDTYNIVLINNSNPTIERETLGVFHKATMLNPDPNKRRIVNSMLINMVHRDFIDEDENSEAAFMKTDVVSK</sequence>